<evidence type="ECO:0000313" key="2">
    <source>
        <dbReference type="Proteomes" id="UP000186110"/>
    </source>
</evidence>
<dbReference type="RefSeq" id="WP_029706117.1">
    <property type="nucleotide sequence ID" value="NZ_CP019239.1"/>
</dbReference>
<dbReference type="Proteomes" id="UP000186110">
    <property type="component" value="Chromosome"/>
</dbReference>
<reference evidence="1 2" key="1">
    <citation type="submission" date="2017-01" db="EMBL/GenBank/DDBJ databases">
        <authorList>
            <person name="Mah S.A."/>
            <person name="Swanson W.J."/>
            <person name="Moy G.W."/>
            <person name="Vacquier V.D."/>
        </authorList>
    </citation>
    <scope>NUCLEOTIDE SEQUENCE [LARGE SCALE GENOMIC DNA]</scope>
    <source>
        <strain evidence="1 2">DSM 22694</strain>
    </source>
</reference>
<evidence type="ECO:0000313" key="1">
    <source>
        <dbReference type="EMBL" id="APW42030.1"/>
    </source>
</evidence>
<sequence>MKEKGMATSNTTFAREVGRIHPTVVEHFEPQTKLGAPKPGNAKEYADLNDDSTYSMYAWEFLRRNRFYQAMVDDLCPSFDLAQWGYRPTPAHEPSFGLTHVKHYSESHEESLPHWAPIMMMAGRMQHTITHFKHHQSPIEYPGAQVAVVFDLAPVFGPGTVALQTQADFAVKYLERLLSTGNLSQAFHASDDETVKEPTNRPNRQLLRGYLRLADVLSNPQTLLSENTDLPMAKRRGKPGLLTIEQAAALMPDYDVTDDKRQTITDDQRRDRAYRYADKAWKLIYGWECLSLLKFSEWEPPPITKTVPL</sequence>
<dbReference type="EMBL" id="CP019239">
    <property type="protein sequence ID" value="APW42030.1"/>
    <property type="molecule type" value="Genomic_DNA"/>
</dbReference>
<name>A0A1P8K7P0_9BURK</name>
<proteinExistence type="predicted"/>
<dbReference type="STRING" id="1484693.RS694_05425"/>
<organism evidence="1 2">
    <name type="scientific">Rhodoferax saidenbachensis</name>
    <dbReference type="NCBI Taxonomy" id="1484693"/>
    <lineage>
        <taxon>Bacteria</taxon>
        <taxon>Pseudomonadati</taxon>
        <taxon>Pseudomonadota</taxon>
        <taxon>Betaproteobacteria</taxon>
        <taxon>Burkholderiales</taxon>
        <taxon>Comamonadaceae</taxon>
        <taxon>Rhodoferax</taxon>
    </lineage>
</organism>
<dbReference type="KEGG" id="rsb:RS694_05425"/>
<gene>
    <name evidence="1" type="ORF">RS694_05425</name>
</gene>
<accession>A0A1P8K7P0</accession>
<keyword evidence="2" id="KW-1185">Reference proteome</keyword>
<dbReference type="AlphaFoldDB" id="A0A1P8K7P0"/>
<protein>
    <submittedName>
        <fullName evidence="1">Uncharacterized protein</fullName>
    </submittedName>
</protein>